<name>A0A1V6T6I9_9EURO</name>
<dbReference type="OrthoDB" id="1523883at2759"/>
<feature type="transmembrane region" description="Helical" evidence="1">
    <location>
        <begin position="138"/>
        <end position="160"/>
    </location>
</feature>
<proteinExistence type="predicted"/>
<feature type="signal peptide" evidence="2">
    <location>
        <begin position="1"/>
        <end position="18"/>
    </location>
</feature>
<keyword evidence="2" id="KW-0732">Signal</keyword>
<dbReference type="Proteomes" id="UP000191285">
    <property type="component" value="Unassembled WGS sequence"/>
</dbReference>
<protein>
    <recommendedName>
        <fullName evidence="5">Integral membrane protein</fullName>
    </recommendedName>
</protein>
<dbReference type="AlphaFoldDB" id="A0A1V6T6I9"/>
<accession>A0A1V6T6I9</accession>
<dbReference type="EMBL" id="MLKD01000011">
    <property type="protein sequence ID" value="OQE21995.1"/>
    <property type="molecule type" value="Genomic_DNA"/>
</dbReference>
<keyword evidence="1" id="KW-0812">Transmembrane</keyword>
<evidence type="ECO:0000256" key="2">
    <source>
        <dbReference type="SAM" id="SignalP"/>
    </source>
</evidence>
<feature type="transmembrane region" description="Helical" evidence="1">
    <location>
        <begin position="59"/>
        <end position="79"/>
    </location>
</feature>
<feature type="transmembrane region" description="Helical" evidence="1">
    <location>
        <begin position="91"/>
        <end position="118"/>
    </location>
</feature>
<feature type="chain" id="PRO_5013184179" description="Integral membrane protein" evidence="2">
    <location>
        <begin position="19"/>
        <end position="161"/>
    </location>
</feature>
<evidence type="ECO:0000313" key="3">
    <source>
        <dbReference type="EMBL" id="OQE21995.1"/>
    </source>
</evidence>
<reference evidence="4" key="1">
    <citation type="journal article" date="2017" name="Nat. Microbiol.">
        <title>Global analysis of biosynthetic gene clusters reveals vast potential of secondary metabolite production in Penicillium species.</title>
        <authorList>
            <person name="Nielsen J.C."/>
            <person name="Grijseels S."/>
            <person name="Prigent S."/>
            <person name="Ji B."/>
            <person name="Dainat J."/>
            <person name="Nielsen K.F."/>
            <person name="Frisvad J.C."/>
            <person name="Workman M."/>
            <person name="Nielsen J."/>
        </authorList>
    </citation>
    <scope>NUCLEOTIDE SEQUENCE [LARGE SCALE GENOMIC DNA]</scope>
    <source>
        <strain evidence="4">IBT 24891</strain>
    </source>
</reference>
<keyword evidence="4" id="KW-1185">Reference proteome</keyword>
<evidence type="ECO:0008006" key="5">
    <source>
        <dbReference type="Google" id="ProtNLM"/>
    </source>
</evidence>
<gene>
    <name evidence="3" type="ORF">PENSTE_c011G07053</name>
</gene>
<keyword evidence="1" id="KW-0472">Membrane</keyword>
<evidence type="ECO:0000313" key="4">
    <source>
        <dbReference type="Proteomes" id="UP000191285"/>
    </source>
</evidence>
<dbReference type="STRING" id="303698.A0A1V6T6I9"/>
<organism evidence="3 4">
    <name type="scientific">Penicillium steckii</name>
    <dbReference type="NCBI Taxonomy" id="303698"/>
    <lineage>
        <taxon>Eukaryota</taxon>
        <taxon>Fungi</taxon>
        <taxon>Dikarya</taxon>
        <taxon>Ascomycota</taxon>
        <taxon>Pezizomycotina</taxon>
        <taxon>Eurotiomycetes</taxon>
        <taxon>Eurotiomycetidae</taxon>
        <taxon>Eurotiales</taxon>
        <taxon>Aspergillaceae</taxon>
        <taxon>Penicillium</taxon>
    </lineage>
</organism>
<comment type="caution">
    <text evidence="3">The sequence shown here is derived from an EMBL/GenBank/DDBJ whole genome shotgun (WGS) entry which is preliminary data.</text>
</comment>
<evidence type="ECO:0000256" key="1">
    <source>
        <dbReference type="SAM" id="Phobius"/>
    </source>
</evidence>
<keyword evidence="1" id="KW-1133">Transmembrane helix</keyword>
<sequence>MALSTGLRLLRLLPAISSTATLQFALDEHLIFGTWMGSFLRPHVNTTLPTWWTHGGRRWQWILIIGYPLNYIFGILNLVTRYDQLQSTGSMTWYVLGLTFSVGHMLFVKMALGRIAAIENGVPKDNVRVSMGKWLQMNWVRALLTDLPAWVCWIVAAVSAM</sequence>